<dbReference type="PANTHER" id="PTHR47577:SF2">
    <property type="entry name" value="THAP DOMAIN CONTAINING 9"/>
    <property type="match status" value="1"/>
</dbReference>
<dbReference type="EMBL" id="JACKWZ010000406">
    <property type="protein sequence ID" value="KAF9408128.1"/>
    <property type="molecule type" value="Genomic_DNA"/>
</dbReference>
<comment type="caution">
    <text evidence="3">The sequence shown here is derived from an EMBL/GenBank/DDBJ whole genome shotgun (WGS) entry which is preliminary data.</text>
</comment>
<evidence type="ECO:0000313" key="4">
    <source>
        <dbReference type="Proteomes" id="UP000648187"/>
    </source>
</evidence>
<protein>
    <recommendedName>
        <fullName evidence="5">Transposable element P transposase</fullName>
    </recommendedName>
</protein>
<dbReference type="AlphaFoldDB" id="A0A835KY95"/>
<dbReference type="Pfam" id="PF21787">
    <property type="entry name" value="TNP-like_RNaseH_N"/>
    <property type="match status" value="1"/>
</dbReference>
<accession>A0A835KY95</accession>
<reference evidence="3" key="1">
    <citation type="submission" date="2020-08" db="EMBL/GenBank/DDBJ databases">
        <title>Spodoptera exigua strain:BAW_Kor-Di-RS1 Genome sequencing and assembly.</title>
        <authorList>
            <person name="Kim J."/>
            <person name="Nam H.Y."/>
            <person name="Kwon M."/>
            <person name="Choi J.H."/>
            <person name="Cho S.R."/>
            <person name="Kim G.-H."/>
        </authorList>
    </citation>
    <scope>NUCLEOTIDE SEQUENCE</scope>
    <source>
        <strain evidence="3">BAW_Kor-Di-RS1</strain>
        <tissue evidence="3">Whole-body</tissue>
    </source>
</reference>
<feature type="domain" description="Transposable element P transposase-like RNase H" evidence="1">
    <location>
        <begin position="180"/>
        <end position="311"/>
    </location>
</feature>
<feature type="domain" description="Transposable element P transposase-like RNase H C-terminal" evidence="2">
    <location>
        <begin position="426"/>
        <end position="457"/>
    </location>
</feature>
<dbReference type="InterPro" id="IPR048365">
    <property type="entry name" value="TNP-like_RNaseH_N"/>
</dbReference>
<dbReference type="Proteomes" id="UP000648187">
    <property type="component" value="Unassembled WGS sequence"/>
</dbReference>
<proteinExistence type="predicted"/>
<name>A0A835KY95_SPOEX</name>
<evidence type="ECO:0000259" key="1">
    <source>
        <dbReference type="Pfam" id="PF21787"/>
    </source>
</evidence>
<dbReference type="Pfam" id="PF21789">
    <property type="entry name" value="TNP-like_RNaseH_C"/>
    <property type="match status" value="1"/>
</dbReference>
<sequence length="595" mass="67472">MNSEPPAPQITTFKLQTQIIKPKAERQNEQILNHRVCHAHFEDKYLCRNNRISNIAVPTLKMRSPLTPPSTTSLQQLNLGHGPSPSSLTATMQEAALPSTSETNVHLNLGEKTTVKKAKSRVFLTNTEKYLQDKLVAASIKLSKMKNRFKKLSVNVKAAKQIASNPAQTLIKLVQICNIKPGINSNIFSQLKNKADNMKIEQRLCVVMFDEVSLKSNVAYNERKDKITSLVDNGQNRKTEFADHAQVFMLRGLIYNYKQAISYTFASSATKGPERAQQIKDVIRGLQESGFIVVATVCDQGPNNRQALKLLINENRGIYLRKGKNILPAECKDTADLLLFMDNIFDSVNGSRQKNRNAKPLLGPATPNSAHHQIWIEGVQIFKSMKFVSNGKKQSVPSITNWVWTLSRINKLQNEFNVSSVWLRHLNQDPLENFFGAVRSQGCRNTNPTCDQFESAFTTLLINNISSVHTRGNCEKDFCDALYSLTINENAETTSTCSSFDFSNIIEFNFTPIEIKERDPRIVGPLQYISGYFLKKIKSKIFKTCTDCCNLLMEKNEIEYIKYREYAGRRWLCTPSKKLIELISNMQDLIKQKKI</sequence>
<dbReference type="PANTHER" id="PTHR47577">
    <property type="entry name" value="THAP DOMAIN-CONTAINING PROTEIN 6"/>
    <property type="match status" value="1"/>
</dbReference>
<evidence type="ECO:0008006" key="5">
    <source>
        <dbReference type="Google" id="ProtNLM"/>
    </source>
</evidence>
<dbReference type="InterPro" id="IPR048367">
    <property type="entry name" value="TNP-like_RNaseH_C"/>
</dbReference>
<evidence type="ECO:0000259" key="2">
    <source>
        <dbReference type="Pfam" id="PF21789"/>
    </source>
</evidence>
<evidence type="ECO:0000313" key="3">
    <source>
        <dbReference type="EMBL" id="KAF9408128.1"/>
    </source>
</evidence>
<keyword evidence="4" id="KW-1185">Reference proteome</keyword>
<organism evidence="3 4">
    <name type="scientific">Spodoptera exigua</name>
    <name type="common">Beet armyworm</name>
    <name type="synonym">Noctua fulgens</name>
    <dbReference type="NCBI Taxonomy" id="7107"/>
    <lineage>
        <taxon>Eukaryota</taxon>
        <taxon>Metazoa</taxon>
        <taxon>Ecdysozoa</taxon>
        <taxon>Arthropoda</taxon>
        <taxon>Hexapoda</taxon>
        <taxon>Insecta</taxon>
        <taxon>Pterygota</taxon>
        <taxon>Neoptera</taxon>
        <taxon>Endopterygota</taxon>
        <taxon>Lepidoptera</taxon>
        <taxon>Glossata</taxon>
        <taxon>Ditrysia</taxon>
        <taxon>Noctuoidea</taxon>
        <taxon>Noctuidae</taxon>
        <taxon>Amphipyrinae</taxon>
        <taxon>Spodoptera</taxon>
    </lineage>
</organism>
<gene>
    <name evidence="3" type="ORF">HW555_012102</name>
</gene>